<dbReference type="EMBL" id="JADILX010000021">
    <property type="protein sequence ID" value="MBO8485002.1"/>
    <property type="molecule type" value="Genomic_DNA"/>
</dbReference>
<dbReference type="SMART" id="SM00345">
    <property type="entry name" value="HTH_GNTR"/>
    <property type="match status" value="1"/>
</dbReference>
<comment type="caution">
    <text evidence="5">The sequence shown here is derived from an EMBL/GenBank/DDBJ whole genome shotgun (WGS) entry which is preliminary data.</text>
</comment>
<organism evidence="5 6">
    <name type="scientific">Candidatus Cryptobacteroides excrementavium</name>
    <dbReference type="NCBI Taxonomy" id="2840759"/>
    <lineage>
        <taxon>Bacteria</taxon>
        <taxon>Pseudomonadati</taxon>
        <taxon>Bacteroidota</taxon>
        <taxon>Bacteroidia</taxon>
        <taxon>Bacteroidales</taxon>
        <taxon>Candidatus Cryptobacteroides</taxon>
    </lineage>
</organism>
<dbReference type="PROSITE" id="PS50949">
    <property type="entry name" value="HTH_GNTR"/>
    <property type="match status" value="1"/>
</dbReference>
<dbReference type="AlphaFoldDB" id="A0A9D9J2P4"/>
<evidence type="ECO:0000259" key="4">
    <source>
        <dbReference type="PROSITE" id="PS50949"/>
    </source>
</evidence>
<dbReference type="Gene3D" id="1.10.10.10">
    <property type="entry name" value="Winged helix-like DNA-binding domain superfamily/Winged helix DNA-binding domain"/>
    <property type="match status" value="1"/>
</dbReference>
<dbReference type="Proteomes" id="UP000823750">
    <property type="component" value="Unassembled WGS sequence"/>
</dbReference>
<dbReference type="Gene3D" id="1.10.287.100">
    <property type="match status" value="1"/>
</dbReference>
<feature type="domain" description="HTH gntR-type" evidence="4">
    <location>
        <begin position="7"/>
        <end position="75"/>
    </location>
</feature>
<dbReference type="InterPro" id="IPR000524">
    <property type="entry name" value="Tscrpt_reg_HTH_GntR"/>
</dbReference>
<evidence type="ECO:0000313" key="6">
    <source>
        <dbReference type="Proteomes" id="UP000823750"/>
    </source>
</evidence>
<dbReference type="SUPFAM" id="SSF46785">
    <property type="entry name" value="Winged helix' DNA-binding domain"/>
    <property type="match status" value="1"/>
</dbReference>
<dbReference type="InterPro" id="IPR036388">
    <property type="entry name" value="WH-like_DNA-bd_sf"/>
</dbReference>
<protein>
    <submittedName>
        <fullName evidence="5">GntR family transcriptional regulator</fullName>
    </submittedName>
</protein>
<accession>A0A9D9J2P4</accession>
<evidence type="ECO:0000256" key="3">
    <source>
        <dbReference type="ARBA" id="ARBA00023163"/>
    </source>
</evidence>
<evidence type="ECO:0000313" key="5">
    <source>
        <dbReference type="EMBL" id="MBO8485002.1"/>
    </source>
</evidence>
<dbReference type="Pfam" id="PF00392">
    <property type="entry name" value="GntR"/>
    <property type="match status" value="1"/>
</dbReference>
<keyword evidence="1" id="KW-0805">Transcription regulation</keyword>
<dbReference type="CDD" id="cd07377">
    <property type="entry name" value="WHTH_GntR"/>
    <property type="match status" value="1"/>
</dbReference>
<keyword evidence="3" id="KW-0804">Transcription</keyword>
<evidence type="ECO:0000256" key="1">
    <source>
        <dbReference type="ARBA" id="ARBA00023015"/>
    </source>
</evidence>
<dbReference type="GO" id="GO:0003677">
    <property type="term" value="F:DNA binding"/>
    <property type="evidence" value="ECO:0007669"/>
    <property type="project" value="UniProtKB-KW"/>
</dbReference>
<dbReference type="InterPro" id="IPR036390">
    <property type="entry name" value="WH_DNA-bd_sf"/>
</dbReference>
<dbReference type="PANTHER" id="PTHR38445:SF10">
    <property type="entry name" value="GNTR-FAMILY TRANSCRIPTIONAL REGULATOR"/>
    <property type="match status" value="1"/>
</dbReference>
<evidence type="ECO:0000256" key="2">
    <source>
        <dbReference type="ARBA" id="ARBA00023125"/>
    </source>
</evidence>
<reference evidence="5" key="2">
    <citation type="journal article" date="2021" name="PeerJ">
        <title>Extensive microbial diversity within the chicken gut microbiome revealed by metagenomics and culture.</title>
        <authorList>
            <person name="Gilroy R."/>
            <person name="Ravi A."/>
            <person name="Getino M."/>
            <person name="Pursley I."/>
            <person name="Horton D.L."/>
            <person name="Alikhan N.F."/>
            <person name="Baker D."/>
            <person name="Gharbi K."/>
            <person name="Hall N."/>
            <person name="Watson M."/>
            <person name="Adriaenssens E.M."/>
            <person name="Foster-Nyarko E."/>
            <person name="Jarju S."/>
            <person name="Secka A."/>
            <person name="Antonio M."/>
            <person name="Oren A."/>
            <person name="Chaudhuri R.R."/>
            <person name="La Ragione R."/>
            <person name="Hildebrand F."/>
            <person name="Pallen M.J."/>
        </authorList>
    </citation>
    <scope>NUCLEOTIDE SEQUENCE</scope>
    <source>
        <strain evidence="5">B2-16538</strain>
    </source>
</reference>
<keyword evidence="2" id="KW-0238">DNA-binding</keyword>
<sequence>MEFDANKPIYMQICDSVCDRILSGELEPGGRIPSVRDFGAEIGVNPNTVMRSYEKLTDAGIIFNRRGIGYFIADNARELVLEQQRSAFIQDEVPQILKKMALLGLSPEEVFGKK</sequence>
<gene>
    <name evidence="5" type="ORF">IAB78_01075</name>
</gene>
<reference evidence="5" key="1">
    <citation type="submission" date="2020-10" db="EMBL/GenBank/DDBJ databases">
        <authorList>
            <person name="Gilroy R."/>
        </authorList>
    </citation>
    <scope>NUCLEOTIDE SEQUENCE</scope>
    <source>
        <strain evidence="5">B2-16538</strain>
    </source>
</reference>
<dbReference type="PANTHER" id="PTHR38445">
    <property type="entry name" value="HTH-TYPE TRANSCRIPTIONAL REPRESSOR YTRA"/>
    <property type="match status" value="1"/>
</dbReference>
<proteinExistence type="predicted"/>
<name>A0A9D9J2P4_9BACT</name>
<dbReference type="GO" id="GO:0003700">
    <property type="term" value="F:DNA-binding transcription factor activity"/>
    <property type="evidence" value="ECO:0007669"/>
    <property type="project" value="InterPro"/>
</dbReference>